<comment type="caution">
    <text evidence="15">The sequence shown here is derived from an EMBL/GenBank/DDBJ whole genome shotgun (WGS) entry which is preliminary data.</text>
</comment>
<organism evidence="15 16">
    <name type="scientific">Fasciola hepatica</name>
    <name type="common">Liver fluke</name>
    <dbReference type="NCBI Taxonomy" id="6192"/>
    <lineage>
        <taxon>Eukaryota</taxon>
        <taxon>Metazoa</taxon>
        <taxon>Spiralia</taxon>
        <taxon>Lophotrochozoa</taxon>
        <taxon>Platyhelminthes</taxon>
        <taxon>Trematoda</taxon>
        <taxon>Digenea</taxon>
        <taxon>Plagiorchiida</taxon>
        <taxon>Echinostomata</taxon>
        <taxon>Echinostomatoidea</taxon>
        <taxon>Fasciolidae</taxon>
        <taxon>Fasciola</taxon>
    </lineage>
</organism>
<feature type="binding site" evidence="11 12">
    <location>
        <position position="161"/>
    </location>
    <ligand>
        <name>Zn(2+)</name>
        <dbReference type="ChEBI" id="CHEBI:29105"/>
    </ligand>
</feature>
<dbReference type="GO" id="GO:0070403">
    <property type="term" value="F:NAD+ binding"/>
    <property type="evidence" value="ECO:0007669"/>
    <property type="project" value="UniProtKB-UniRule"/>
</dbReference>
<evidence type="ECO:0000256" key="12">
    <source>
        <dbReference type="PROSITE-ProRule" id="PRU00236"/>
    </source>
</evidence>
<dbReference type="PANTHER" id="PTHR11085">
    <property type="entry name" value="NAD-DEPENDENT PROTEIN DEACYLASE SIRTUIN-5, MITOCHONDRIAL-RELATED"/>
    <property type="match status" value="1"/>
</dbReference>
<feature type="binding site" evidence="11 12">
    <location>
        <position position="187"/>
    </location>
    <ligand>
        <name>Zn(2+)</name>
        <dbReference type="ChEBI" id="CHEBI:29105"/>
    </ligand>
</feature>
<evidence type="ECO:0000259" key="14">
    <source>
        <dbReference type="PROSITE" id="PS50305"/>
    </source>
</evidence>
<evidence type="ECO:0000256" key="9">
    <source>
        <dbReference type="PIRSR" id="PIRSR037938-1"/>
    </source>
</evidence>
<evidence type="ECO:0000313" key="16">
    <source>
        <dbReference type="Proteomes" id="UP000230066"/>
    </source>
</evidence>
<comment type="catalytic activity">
    <reaction evidence="6">
        <text>N(6)-hexadecanoyl-L-lysyl-[protein] + NAD(+) + H2O = 2''-O-hexadecanoyl-ADP-D-ribose + nicotinamide + L-lysyl-[protein]</text>
        <dbReference type="Rhea" id="RHEA:70563"/>
        <dbReference type="Rhea" id="RHEA-COMP:9752"/>
        <dbReference type="Rhea" id="RHEA-COMP:14175"/>
        <dbReference type="ChEBI" id="CHEBI:15377"/>
        <dbReference type="ChEBI" id="CHEBI:17154"/>
        <dbReference type="ChEBI" id="CHEBI:29969"/>
        <dbReference type="ChEBI" id="CHEBI:57540"/>
        <dbReference type="ChEBI" id="CHEBI:138936"/>
        <dbReference type="ChEBI" id="CHEBI:189673"/>
    </reaction>
    <physiologicalReaction direction="left-to-right" evidence="6">
        <dbReference type="Rhea" id="RHEA:70564"/>
    </physiologicalReaction>
</comment>
<keyword evidence="3 8" id="KW-0479">Metal-binding</keyword>
<dbReference type="Gene3D" id="3.30.1600.10">
    <property type="entry name" value="SIR2/SIRT2 'Small Domain"/>
    <property type="match status" value="1"/>
</dbReference>
<evidence type="ECO:0000256" key="13">
    <source>
        <dbReference type="SAM" id="MobiDB-lite"/>
    </source>
</evidence>
<dbReference type="EC" id="2.3.1.286" evidence="8"/>
<dbReference type="PROSITE" id="PS50305">
    <property type="entry name" value="SIRTUIN"/>
    <property type="match status" value="1"/>
</dbReference>
<protein>
    <recommendedName>
        <fullName evidence="8">NAD-dependent protein deacetylase</fullName>
        <ecNumber evidence="8">2.3.1.286</ecNumber>
    </recommendedName>
</protein>
<dbReference type="InterPro" id="IPR003000">
    <property type="entry name" value="Sirtuin"/>
</dbReference>
<comment type="cofactor">
    <cofactor evidence="11">
        <name>Zn(2+)</name>
        <dbReference type="ChEBI" id="CHEBI:29105"/>
    </cofactor>
    <text evidence="11">Binds 1 zinc ion per subunit.</text>
</comment>
<keyword evidence="2 8" id="KW-0808">Transferase</keyword>
<feature type="binding site" evidence="10">
    <location>
        <begin position="58"/>
        <end position="60"/>
    </location>
    <ligand>
        <name>NAD(+)</name>
        <dbReference type="ChEBI" id="CHEBI:57540"/>
    </ligand>
</feature>
<dbReference type="AlphaFoldDB" id="A0A4E0RZ38"/>
<dbReference type="InterPro" id="IPR026591">
    <property type="entry name" value="Sirtuin_cat_small_dom_sf"/>
</dbReference>
<feature type="region of interest" description="Disordered" evidence="13">
    <location>
        <begin position="307"/>
        <end position="328"/>
    </location>
</feature>
<comment type="similarity">
    <text evidence="1 8">Belongs to the sirtuin family. Class I subfamily.</text>
</comment>
<dbReference type="InterPro" id="IPR050134">
    <property type="entry name" value="NAD-dep_sirtuin_deacylases"/>
</dbReference>
<comment type="catalytic activity">
    <reaction evidence="8">
        <text>N(6)-acetyl-L-lysyl-[protein] + NAD(+) + H2O = 2''-O-acetyl-ADP-D-ribose + nicotinamide + L-lysyl-[protein]</text>
        <dbReference type="Rhea" id="RHEA:43636"/>
        <dbReference type="Rhea" id="RHEA-COMP:9752"/>
        <dbReference type="Rhea" id="RHEA-COMP:10731"/>
        <dbReference type="ChEBI" id="CHEBI:15377"/>
        <dbReference type="ChEBI" id="CHEBI:17154"/>
        <dbReference type="ChEBI" id="CHEBI:29969"/>
        <dbReference type="ChEBI" id="CHEBI:57540"/>
        <dbReference type="ChEBI" id="CHEBI:61930"/>
        <dbReference type="ChEBI" id="CHEBI:83767"/>
        <dbReference type="EC" id="2.3.1.286"/>
    </reaction>
</comment>
<evidence type="ECO:0000256" key="8">
    <source>
        <dbReference type="PIRNR" id="PIRNR037938"/>
    </source>
</evidence>
<gene>
    <name evidence="15" type="ORF">D915_004805</name>
</gene>
<dbReference type="InterPro" id="IPR026590">
    <property type="entry name" value="Ssirtuin_cat_dom"/>
</dbReference>
<dbReference type="PIRSF" id="PIRSF037938">
    <property type="entry name" value="SIR2_euk"/>
    <property type="match status" value="1"/>
</dbReference>
<feature type="binding site" evidence="11 12">
    <location>
        <position position="158"/>
    </location>
    <ligand>
        <name>Zn(2+)</name>
        <dbReference type="ChEBI" id="CHEBI:29105"/>
    </ligand>
</feature>
<accession>A0A4E0RZ38</accession>
<feature type="binding site" evidence="10">
    <location>
        <begin position="249"/>
        <end position="251"/>
    </location>
    <ligand>
        <name>NAD(+)</name>
        <dbReference type="ChEBI" id="CHEBI:57540"/>
    </ligand>
</feature>
<dbReference type="GO" id="GO:0017136">
    <property type="term" value="F:histone deacetylase activity, NAD-dependent"/>
    <property type="evidence" value="ECO:0007669"/>
    <property type="project" value="InterPro"/>
</dbReference>
<evidence type="ECO:0000256" key="5">
    <source>
        <dbReference type="ARBA" id="ARBA00023027"/>
    </source>
</evidence>
<dbReference type="GO" id="GO:0140774">
    <property type="term" value="F:NAD-dependent protein depalmitoylase activity"/>
    <property type="evidence" value="ECO:0007669"/>
    <property type="project" value="RHEA"/>
</dbReference>
<keyword evidence="5 8" id="KW-0520">NAD</keyword>
<feature type="binding site" evidence="10">
    <location>
        <begin position="130"/>
        <end position="133"/>
    </location>
    <ligand>
        <name>NAD(+)</name>
        <dbReference type="ChEBI" id="CHEBI:57540"/>
    </ligand>
</feature>
<evidence type="ECO:0000256" key="10">
    <source>
        <dbReference type="PIRSR" id="PIRSR037938-2"/>
    </source>
</evidence>
<evidence type="ECO:0000256" key="6">
    <source>
        <dbReference type="ARBA" id="ARBA00048378"/>
    </source>
</evidence>
<dbReference type="EMBL" id="JXXN02001623">
    <property type="protein sequence ID" value="THD24392.1"/>
    <property type="molecule type" value="Genomic_DNA"/>
</dbReference>
<feature type="binding site" evidence="11 12">
    <location>
        <position position="182"/>
    </location>
    <ligand>
        <name>Zn(2+)</name>
        <dbReference type="ChEBI" id="CHEBI:29105"/>
    </ligand>
</feature>
<evidence type="ECO:0000256" key="3">
    <source>
        <dbReference type="ARBA" id="ARBA00022723"/>
    </source>
</evidence>
<dbReference type="PANTHER" id="PTHR11085:SF6">
    <property type="entry name" value="NAD-DEPENDENT PROTEIN DEACETYLASE SIRTUIN-2"/>
    <property type="match status" value="1"/>
</dbReference>
<dbReference type="InterPro" id="IPR029035">
    <property type="entry name" value="DHS-like_NAD/FAD-binding_dom"/>
</dbReference>
<evidence type="ECO:0000256" key="7">
    <source>
        <dbReference type="ARBA" id="ARBA00048905"/>
    </source>
</evidence>
<feature type="binding site" evidence="10">
    <location>
        <begin position="225"/>
        <end position="226"/>
    </location>
    <ligand>
        <name>NAD(+)</name>
        <dbReference type="ChEBI" id="CHEBI:57540"/>
    </ligand>
</feature>
<proteinExistence type="inferred from homology"/>
<name>A0A4E0RZ38_FASHE</name>
<dbReference type="GO" id="GO:0008270">
    <property type="term" value="F:zinc ion binding"/>
    <property type="evidence" value="ECO:0007669"/>
    <property type="project" value="UniProtKB-UniRule"/>
</dbReference>
<comment type="catalytic activity">
    <reaction evidence="7">
        <text>N(6)-tetradecanoyl-L-lysyl-[protein] + NAD(+) + H2O = 2''-O-tetradecanoyl-ADP-D-ribose + nicotinamide + L-lysyl-[protein]</text>
        <dbReference type="Rhea" id="RHEA:70567"/>
        <dbReference type="Rhea" id="RHEA-COMP:9752"/>
        <dbReference type="Rhea" id="RHEA-COMP:15437"/>
        <dbReference type="ChEBI" id="CHEBI:15377"/>
        <dbReference type="ChEBI" id="CHEBI:17154"/>
        <dbReference type="ChEBI" id="CHEBI:29969"/>
        <dbReference type="ChEBI" id="CHEBI:57540"/>
        <dbReference type="ChEBI" id="CHEBI:141129"/>
        <dbReference type="ChEBI" id="CHEBI:189674"/>
    </reaction>
    <physiologicalReaction direction="left-to-right" evidence="7">
        <dbReference type="Rhea" id="RHEA:70568"/>
    </physiologicalReaction>
</comment>
<keyword evidence="16" id="KW-1185">Reference proteome</keyword>
<dbReference type="Proteomes" id="UP000230066">
    <property type="component" value="Unassembled WGS sequence"/>
</dbReference>
<feature type="domain" description="Deacetylase sirtuin-type" evidence="14">
    <location>
        <begin position="20"/>
        <end position="291"/>
    </location>
</feature>
<feature type="active site" description="Proton acceptor" evidence="9 12">
    <location>
        <position position="150"/>
    </location>
</feature>
<dbReference type="Pfam" id="PF02146">
    <property type="entry name" value="SIR2"/>
    <property type="match status" value="1"/>
</dbReference>
<evidence type="ECO:0000256" key="1">
    <source>
        <dbReference type="ARBA" id="ARBA00006924"/>
    </source>
</evidence>
<reference evidence="15" key="1">
    <citation type="submission" date="2019-03" db="EMBL/GenBank/DDBJ databases">
        <title>Improved annotation for the trematode Fasciola hepatica.</title>
        <authorList>
            <person name="Choi Y.-J."/>
            <person name="Martin J."/>
            <person name="Mitreva M."/>
        </authorList>
    </citation>
    <scope>NUCLEOTIDE SEQUENCE [LARGE SCALE GENOMIC DNA]</scope>
</reference>
<dbReference type="GO" id="GO:0005634">
    <property type="term" value="C:nucleus"/>
    <property type="evidence" value="ECO:0007669"/>
    <property type="project" value="TreeGrafter"/>
</dbReference>
<keyword evidence="4 8" id="KW-0862">Zinc</keyword>
<feature type="binding site" evidence="10">
    <location>
        <begin position="48"/>
        <end position="52"/>
    </location>
    <ligand>
        <name>NAD(+)</name>
        <dbReference type="ChEBI" id="CHEBI:57540"/>
    </ligand>
</feature>
<evidence type="ECO:0000256" key="2">
    <source>
        <dbReference type="ARBA" id="ARBA00022679"/>
    </source>
</evidence>
<sequence>MGDFDLRDLRAALDDNATECILKSVDLKGISDAIKSGRVKKVITMVGAGISTAAGIPDFRSPKSGLYDNLEKYNLPYPTAVFSIDFFRENPDPFFEVARRIYRPYAKPTLSHHFCRLLHEKKLLLRHFTQNVDSLDRLAGLPEDKIIEAHGSFNTGHCLTCAKSFDFEFMRIRIMNKEVPKCNAPDCDGVVKPDIIFFGEGLPEKFHTSVSEDFPICDLLIIMGTSLSVAPFCLLVHRVRSNVPRLYLNREASVFSFDGVPWDSPENKCDVFVPGDVDDSILQLANLLDWKEELIQMKQKKDAELDEMFAKQDNDSPVKKELHPKSQE</sequence>
<dbReference type="InterPro" id="IPR017328">
    <property type="entry name" value="Sirtuin_class_I"/>
</dbReference>
<evidence type="ECO:0000256" key="4">
    <source>
        <dbReference type="ARBA" id="ARBA00022833"/>
    </source>
</evidence>
<dbReference type="SUPFAM" id="SSF52467">
    <property type="entry name" value="DHS-like NAD/FAD-binding domain"/>
    <property type="match status" value="1"/>
</dbReference>
<dbReference type="Gene3D" id="3.40.50.1220">
    <property type="entry name" value="TPP-binding domain"/>
    <property type="match status" value="1"/>
</dbReference>
<evidence type="ECO:0000313" key="15">
    <source>
        <dbReference type="EMBL" id="THD24392.1"/>
    </source>
</evidence>
<evidence type="ECO:0000256" key="11">
    <source>
        <dbReference type="PIRSR" id="PIRSR037938-3"/>
    </source>
</evidence>
<dbReference type="GO" id="GO:0140773">
    <property type="term" value="F:NAD-dependent protein demyristoylase activity"/>
    <property type="evidence" value="ECO:0007669"/>
    <property type="project" value="RHEA"/>
</dbReference>